<feature type="coiled-coil region" evidence="1">
    <location>
        <begin position="165"/>
        <end position="195"/>
    </location>
</feature>
<reference evidence="2" key="1">
    <citation type="submission" date="2019-12" db="EMBL/GenBank/DDBJ databases">
        <title>Genome sequencing and annotation of Brassica cretica.</title>
        <authorList>
            <person name="Studholme D.J."/>
            <person name="Sarris P.F."/>
        </authorList>
    </citation>
    <scope>NUCLEOTIDE SEQUENCE</scope>
    <source>
        <strain evidence="2">PFS-102/07</strain>
        <tissue evidence="2">Leaf</tissue>
    </source>
</reference>
<name>A0A8S9FCK8_BRACR</name>
<proteinExistence type="predicted"/>
<organism evidence="2">
    <name type="scientific">Brassica cretica</name>
    <name type="common">Mustard</name>
    <dbReference type="NCBI Taxonomy" id="69181"/>
    <lineage>
        <taxon>Eukaryota</taxon>
        <taxon>Viridiplantae</taxon>
        <taxon>Streptophyta</taxon>
        <taxon>Embryophyta</taxon>
        <taxon>Tracheophyta</taxon>
        <taxon>Spermatophyta</taxon>
        <taxon>Magnoliopsida</taxon>
        <taxon>eudicotyledons</taxon>
        <taxon>Gunneridae</taxon>
        <taxon>Pentapetalae</taxon>
        <taxon>rosids</taxon>
        <taxon>malvids</taxon>
        <taxon>Brassicales</taxon>
        <taxon>Brassicaceae</taxon>
        <taxon>Brassiceae</taxon>
        <taxon>Brassica</taxon>
    </lineage>
</organism>
<comment type="caution">
    <text evidence="2">The sequence shown here is derived from an EMBL/GenBank/DDBJ whole genome shotgun (WGS) entry which is preliminary data.</text>
</comment>
<evidence type="ECO:0000313" key="2">
    <source>
        <dbReference type="EMBL" id="KAF2530861.1"/>
    </source>
</evidence>
<protein>
    <submittedName>
        <fullName evidence="2">Uncharacterized protein</fullName>
    </submittedName>
</protein>
<dbReference type="EMBL" id="QGKY02002305">
    <property type="protein sequence ID" value="KAF2530861.1"/>
    <property type="molecule type" value="Genomic_DNA"/>
</dbReference>
<feature type="non-terminal residue" evidence="2">
    <location>
        <position position="1"/>
    </location>
</feature>
<dbReference type="AlphaFoldDB" id="A0A8S9FCK8"/>
<keyword evidence="1" id="KW-0175">Coiled coil</keyword>
<accession>A0A8S9FCK8</accession>
<sequence>VIFSSRELRPPEKVEMANLLSDEPTTNSIMQKNTFCFLVRLSSSKQISISLDLLFPFIFLYNIGVQFDSFSGNLPQVCSFIGENNGFGPFDKEHEQVCCSVVEINSSLSVGGVKEELEEECSRTRMKFSIHCLNLIMYEKGTNWNMKQARNQRLSLQGRKDRGEAYELKETNQKLLEEIKTLKAEKNELREEKLEC</sequence>
<gene>
    <name evidence="2" type="ORF">F2Q70_00030408</name>
</gene>
<evidence type="ECO:0000256" key="1">
    <source>
        <dbReference type="SAM" id="Coils"/>
    </source>
</evidence>